<reference evidence="1" key="1">
    <citation type="submission" date="2021-01" db="EMBL/GenBank/DDBJ databases">
        <authorList>
            <consortium name="Genoscope - CEA"/>
            <person name="William W."/>
        </authorList>
    </citation>
    <scope>NUCLEOTIDE SEQUENCE</scope>
</reference>
<evidence type="ECO:0000313" key="2">
    <source>
        <dbReference type="Proteomes" id="UP000683925"/>
    </source>
</evidence>
<comment type="caution">
    <text evidence="1">The sequence shown here is derived from an EMBL/GenBank/DDBJ whole genome shotgun (WGS) entry which is preliminary data.</text>
</comment>
<accession>A0A8S1U5L7</accession>
<gene>
    <name evidence="1" type="ORF">POCTA_138.1.T0360328</name>
</gene>
<keyword evidence="2" id="KW-1185">Reference proteome</keyword>
<sequence>MQSEIAVCYQPSLEYLNKELEQLKFQCNLKLLQKKVILLFGFPSIKVESDRIHTYLQGIYNLSQNEQLKKIRVLISFIGEVTSINNWEDRDLIIRQRVLQFLNIQGLEVKWTEQQWQDEIDSIVTLRINNPYYDTIPNKMFSYVNLFHTLGIELPTELKYLEHQSFNQIQTSQLIDDFHLLCNIDEFNIVRKIRQFIEKFTDKLDEFMSLIINIESVHQSELHSITNRYQTLCNQLQHIIISFTSQMTRHQEAEDQQKQQLIIDENFQEQNKKIRFKKTIPAASSTTIIQRSFGSKGLKAKKQKRKLQLVEQLNCRQSLLYLSGSVENCFRQDEIKLSQNSSQIYDNENSIDLISQFQDQLLKNAGLQNYNSSDYSLENIKSKILTYEYLQQKLEQLGYPSINLDEKELISVLEEYKLFNQDKKTLVVKLINIISESFISKNEGLDATLEIRDLALKYLSQISIDYPIQELNEILKSQCIPDQKMQDFGNLKSQKFSYLKLSQILNRKFPEQVYQIRCSSTNQIFQQWSINQLLDIFNFYDLQNIRITRSYIRQVFTCLQKLINFKESLDANIDAIRIQEFKQMEKQFLEVINQPLSFQINSQYLESSNLINKEYSSNSIDLFIERLKGQPPLISELDKIQELSKLQKQENAQICRLTQDEYFSQNFNQPIISDYFNFLCFYNQSDSPRFSFIDKSQYQSDDQQYNSFEEEYFS</sequence>
<dbReference type="EMBL" id="CAJJDP010000036">
    <property type="protein sequence ID" value="CAD8159332.1"/>
    <property type="molecule type" value="Genomic_DNA"/>
</dbReference>
<dbReference type="OMA" id="LCNIDEF"/>
<dbReference type="OrthoDB" id="302261at2759"/>
<dbReference type="AlphaFoldDB" id="A0A8S1U5L7"/>
<evidence type="ECO:0000313" key="1">
    <source>
        <dbReference type="EMBL" id="CAD8159332.1"/>
    </source>
</evidence>
<protein>
    <submittedName>
        <fullName evidence="1">Uncharacterized protein</fullName>
    </submittedName>
</protein>
<dbReference type="Proteomes" id="UP000683925">
    <property type="component" value="Unassembled WGS sequence"/>
</dbReference>
<name>A0A8S1U5L7_PAROT</name>
<organism evidence="1 2">
    <name type="scientific">Paramecium octaurelia</name>
    <dbReference type="NCBI Taxonomy" id="43137"/>
    <lineage>
        <taxon>Eukaryota</taxon>
        <taxon>Sar</taxon>
        <taxon>Alveolata</taxon>
        <taxon>Ciliophora</taxon>
        <taxon>Intramacronucleata</taxon>
        <taxon>Oligohymenophorea</taxon>
        <taxon>Peniculida</taxon>
        <taxon>Parameciidae</taxon>
        <taxon>Paramecium</taxon>
    </lineage>
</organism>
<proteinExistence type="predicted"/>